<evidence type="ECO:0000313" key="1">
    <source>
        <dbReference type="EMBL" id="AOH86074.1"/>
    </source>
</evidence>
<dbReference type="EMBL" id="CP014168">
    <property type="protein sequence ID" value="AOH86074.1"/>
    <property type="molecule type" value="Genomic_DNA"/>
</dbReference>
<gene>
    <name evidence="1" type="ORF">AWL63_21050</name>
</gene>
<keyword evidence="2" id="KW-1185">Reference proteome</keyword>
<proteinExistence type="predicted"/>
<protein>
    <submittedName>
        <fullName evidence="1">Uncharacterized protein</fullName>
    </submittedName>
</protein>
<dbReference type="AlphaFoldDB" id="A0A1B3ZF69"/>
<evidence type="ECO:0000313" key="2">
    <source>
        <dbReference type="Proteomes" id="UP000094256"/>
    </source>
</evidence>
<dbReference type="STRING" id="1560345.AWL63_21050"/>
<accession>A0A1B3ZF69</accession>
<organism evidence="1 2">
    <name type="scientific">Sphingomonas panacis</name>
    <dbReference type="NCBI Taxonomy" id="1560345"/>
    <lineage>
        <taxon>Bacteria</taxon>
        <taxon>Pseudomonadati</taxon>
        <taxon>Pseudomonadota</taxon>
        <taxon>Alphaproteobacteria</taxon>
        <taxon>Sphingomonadales</taxon>
        <taxon>Sphingomonadaceae</taxon>
        <taxon>Sphingomonas</taxon>
    </lineage>
</organism>
<reference evidence="1 2" key="1">
    <citation type="submission" date="2016-01" db="EMBL/GenBank/DDBJ databases">
        <title>Complete genome and mega plasmid sequence of Sphingomonas panacis DCY99 elicits systemic resistance in rice to Xanthomonas oryzae.</title>
        <authorList>
            <person name="Kim Y.J."/>
            <person name="Yang D.C."/>
            <person name="Sing P."/>
        </authorList>
    </citation>
    <scope>NUCLEOTIDE SEQUENCE [LARGE SCALE GENOMIC DNA]</scope>
    <source>
        <strain evidence="1 2">DCY99</strain>
    </source>
</reference>
<dbReference type="KEGG" id="span:AWL63_21050"/>
<name>A0A1B3ZF69_9SPHN</name>
<dbReference type="Proteomes" id="UP000094256">
    <property type="component" value="Chromosome"/>
</dbReference>
<sequence length="196" mass="19210">MGGDGDAAGTGVTVGTDSGVSVATGKGVADTVGRAVGVATGLGAGRTVGRTGGGTTATGDGVTLGTAVALGVGRGNGATLGSGVGTGVGRTGWVGRLKLSSPGIVAGGWLFCAPAPPAAPIVTASATIVRARRVAGKNKVKSASVRRSSQCHDDRAMIRQAPDATPAAIRCRDYLAGFDTIQHHTYMALFTTTFGK</sequence>